<dbReference type="GO" id="GO:0005938">
    <property type="term" value="C:cell cortex"/>
    <property type="evidence" value="ECO:0007669"/>
    <property type="project" value="TreeGrafter"/>
</dbReference>
<gene>
    <name evidence="7" type="ORF">AJ80_06926</name>
</gene>
<evidence type="ECO:0000256" key="1">
    <source>
        <dbReference type="ARBA" id="ARBA00004245"/>
    </source>
</evidence>
<dbReference type="STRING" id="1447883.A0A2B7XSJ6"/>
<comment type="subcellular location">
    <subcellularLocation>
        <location evidence="1">Cytoplasm</location>
        <location evidence="1">Cytoskeleton</location>
    </subcellularLocation>
</comment>
<dbReference type="SMART" id="SM00392">
    <property type="entry name" value="PROF"/>
    <property type="match status" value="1"/>
</dbReference>
<dbReference type="AlphaFoldDB" id="A0A2B7XSJ6"/>
<dbReference type="Pfam" id="PF00235">
    <property type="entry name" value="Profilin"/>
    <property type="match status" value="1"/>
</dbReference>
<dbReference type="InterPro" id="IPR048278">
    <property type="entry name" value="PFN"/>
</dbReference>
<dbReference type="PANTHER" id="PTHR11604:SF0">
    <property type="entry name" value="PROFILIN"/>
    <property type="match status" value="1"/>
</dbReference>
<evidence type="ECO:0000256" key="5">
    <source>
        <dbReference type="ARBA" id="ARBA00023212"/>
    </source>
</evidence>
<organism evidence="7 8">
    <name type="scientific">Polytolypa hystricis (strain UAMH7299)</name>
    <dbReference type="NCBI Taxonomy" id="1447883"/>
    <lineage>
        <taxon>Eukaryota</taxon>
        <taxon>Fungi</taxon>
        <taxon>Dikarya</taxon>
        <taxon>Ascomycota</taxon>
        <taxon>Pezizomycotina</taxon>
        <taxon>Eurotiomycetes</taxon>
        <taxon>Eurotiomycetidae</taxon>
        <taxon>Onygenales</taxon>
        <taxon>Onygenales incertae sedis</taxon>
        <taxon>Polytolypa</taxon>
    </lineage>
</organism>
<dbReference type="SUPFAM" id="SSF55770">
    <property type="entry name" value="Profilin (actin-binding protein)"/>
    <property type="match status" value="1"/>
</dbReference>
<evidence type="ECO:0000313" key="7">
    <source>
        <dbReference type="EMBL" id="PGH11960.1"/>
    </source>
</evidence>
<evidence type="ECO:0000256" key="4">
    <source>
        <dbReference type="ARBA" id="ARBA00023203"/>
    </source>
</evidence>
<sequence>MSWQVFFHSLVGSGFVDKAAIFDNKGASVWATSQGFTVSPKEMEAIVTSFQPVKEDELKEIQASGFFVGGEKFVALRSDDSRLYGKKGKEGIIIVKTKQALLIAHYPETVQPGSATNTVETLGEYLSKLGY</sequence>
<dbReference type="OrthoDB" id="421374at2759"/>
<dbReference type="PRINTS" id="PR00392">
    <property type="entry name" value="PROFILIN"/>
</dbReference>
<dbReference type="EMBL" id="PDNA01000125">
    <property type="protein sequence ID" value="PGH11960.1"/>
    <property type="molecule type" value="Genomic_DNA"/>
</dbReference>
<comment type="similarity">
    <text evidence="2 6">Belongs to the profilin family.</text>
</comment>
<dbReference type="GO" id="GO:0005856">
    <property type="term" value="C:cytoskeleton"/>
    <property type="evidence" value="ECO:0007669"/>
    <property type="project" value="UniProtKB-SubCell"/>
</dbReference>
<dbReference type="InterPro" id="IPR036140">
    <property type="entry name" value="PFN_sf"/>
</dbReference>
<evidence type="ECO:0000256" key="2">
    <source>
        <dbReference type="ARBA" id="ARBA00010058"/>
    </source>
</evidence>
<evidence type="ECO:0000313" key="8">
    <source>
        <dbReference type="Proteomes" id="UP000224634"/>
    </source>
</evidence>
<name>A0A2B7XSJ6_POLH7</name>
<keyword evidence="5" id="KW-0206">Cytoskeleton</keyword>
<dbReference type="Gene3D" id="3.30.450.30">
    <property type="entry name" value="Dynein light chain 2a, cytoplasmic"/>
    <property type="match status" value="1"/>
</dbReference>
<keyword evidence="3" id="KW-0963">Cytoplasm</keyword>
<proteinExistence type="inferred from homology"/>
<dbReference type="CDD" id="cd00148">
    <property type="entry name" value="PROF"/>
    <property type="match status" value="1"/>
</dbReference>
<protein>
    <recommendedName>
        <fullName evidence="6">Profilin</fullName>
    </recommendedName>
</protein>
<evidence type="ECO:0000256" key="6">
    <source>
        <dbReference type="RuleBase" id="RU003909"/>
    </source>
</evidence>
<reference evidence="7 8" key="1">
    <citation type="submission" date="2017-10" db="EMBL/GenBank/DDBJ databases">
        <title>Comparative genomics in systemic dimorphic fungi from Ajellomycetaceae.</title>
        <authorList>
            <person name="Munoz J.F."/>
            <person name="Mcewen J.G."/>
            <person name="Clay O.K."/>
            <person name="Cuomo C.A."/>
        </authorList>
    </citation>
    <scope>NUCLEOTIDE SEQUENCE [LARGE SCALE GENOMIC DNA]</scope>
    <source>
        <strain evidence="7 8">UAMH7299</strain>
    </source>
</reference>
<evidence type="ECO:0000256" key="3">
    <source>
        <dbReference type="ARBA" id="ARBA00022490"/>
    </source>
</evidence>
<dbReference type="InterPro" id="IPR005455">
    <property type="entry name" value="PFN_euk"/>
</dbReference>
<keyword evidence="8" id="KW-1185">Reference proteome</keyword>
<accession>A0A2B7XSJ6</accession>
<dbReference type="Proteomes" id="UP000224634">
    <property type="component" value="Unassembled WGS sequence"/>
</dbReference>
<dbReference type="PANTHER" id="PTHR11604">
    <property type="entry name" value="PROFILIN"/>
    <property type="match status" value="1"/>
</dbReference>
<dbReference type="PRINTS" id="PR01640">
    <property type="entry name" value="PROFILINPLNT"/>
</dbReference>
<keyword evidence="4 6" id="KW-0009">Actin-binding</keyword>
<dbReference type="GO" id="GO:0003785">
    <property type="term" value="F:actin monomer binding"/>
    <property type="evidence" value="ECO:0007669"/>
    <property type="project" value="TreeGrafter"/>
</dbReference>
<comment type="caution">
    <text evidence="7">The sequence shown here is derived from an EMBL/GenBank/DDBJ whole genome shotgun (WGS) entry which is preliminary data.</text>
</comment>